<evidence type="ECO:0000256" key="2">
    <source>
        <dbReference type="ARBA" id="ARBA00022723"/>
    </source>
</evidence>
<proteinExistence type="predicted"/>
<evidence type="ECO:0000256" key="3">
    <source>
        <dbReference type="ARBA" id="ARBA00022801"/>
    </source>
</evidence>
<dbReference type="Pfam" id="PF13419">
    <property type="entry name" value="HAD_2"/>
    <property type="match status" value="1"/>
</dbReference>
<evidence type="ECO:0000313" key="6">
    <source>
        <dbReference type="Proteomes" id="UP000256519"/>
    </source>
</evidence>
<evidence type="ECO:0000256" key="4">
    <source>
        <dbReference type="ARBA" id="ARBA00022842"/>
    </source>
</evidence>
<dbReference type="InterPro" id="IPR036412">
    <property type="entry name" value="HAD-like_sf"/>
</dbReference>
<dbReference type="Gene3D" id="3.40.50.1000">
    <property type="entry name" value="HAD superfamily/HAD-like"/>
    <property type="match status" value="1"/>
</dbReference>
<dbReference type="PANTHER" id="PTHR46470">
    <property type="entry name" value="N-ACYLNEURAMINATE-9-PHOSPHATASE"/>
    <property type="match status" value="1"/>
</dbReference>
<gene>
    <name evidence="5" type="ORF">C3744_12415</name>
</gene>
<sequence>MFGRERRVSKVIKAVIFDLDDTLISERKYIESGYKHIASLLNFQGIGTQDNLYNMLLNLFEESPVNVFNRLFESLNLSYTASDIRELVNEYRNHFPTINFFDDVVPCLNELKKKGFKLGIITDGYASSQKAKLSSLSAGTYFNEIIVTDELGREYWKPHQKPFEIIREKLQVDYEEMIYIGDNPEKDFYISNIYPIKTIRIDRQGVYRDREYMKGIREHYAIKDLDSFLMLLDNWD</sequence>
<dbReference type="InterPro" id="IPR051400">
    <property type="entry name" value="HAD-like_hydrolase"/>
</dbReference>
<protein>
    <submittedName>
        <fullName evidence="5">Haloacid dehalogenase</fullName>
    </submittedName>
</protein>
<dbReference type="SUPFAM" id="SSF56784">
    <property type="entry name" value="HAD-like"/>
    <property type="match status" value="1"/>
</dbReference>
<dbReference type="GO" id="GO:0044281">
    <property type="term" value="P:small molecule metabolic process"/>
    <property type="evidence" value="ECO:0007669"/>
    <property type="project" value="UniProtKB-ARBA"/>
</dbReference>
<dbReference type="AlphaFoldDB" id="A0A3D8X2Q2"/>
<dbReference type="InterPro" id="IPR006439">
    <property type="entry name" value="HAD-SF_hydro_IA"/>
</dbReference>
<dbReference type="GO" id="GO:0046872">
    <property type="term" value="F:metal ion binding"/>
    <property type="evidence" value="ECO:0007669"/>
    <property type="project" value="UniProtKB-KW"/>
</dbReference>
<dbReference type="InterPro" id="IPR023214">
    <property type="entry name" value="HAD_sf"/>
</dbReference>
<organism evidence="5 6">
    <name type="scientific">Priestia megaterium</name>
    <name type="common">Bacillus megaterium</name>
    <dbReference type="NCBI Taxonomy" id="1404"/>
    <lineage>
        <taxon>Bacteria</taxon>
        <taxon>Bacillati</taxon>
        <taxon>Bacillota</taxon>
        <taxon>Bacilli</taxon>
        <taxon>Bacillales</taxon>
        <taxon>Bacillaceae</taxon>
        <taxon>Priestia</taxon>
    </lineage>
</organism>
<dbReference type="SFLD" id="SFLDG01129">
    <property type="entry name" value="C1.5:_HAD__Beta-PGM__Phosphata"/>
    <property type="match status" value="1"/>
</dbReference>
<evidence type="ECO:0000313" key="5">
    <source>
        <dbReference type="EMBL" id="RDZ14691.1"/>
    </source>
</evidence>
<dbReference type="Gene3D" id="1.10.150.520">
    <property type="match status" value="1"/>
</dbReference>
<dbReference type="EMBL" id="PQWM01000009">
    <property type="protein sequence ID" value="RDZ14691.1"/>
    <property type="molecule type" value="Genomic_DNA"/>
</dbReference>
<dbReference type="InterPro" id="IPR041492">
    <property type="entry name" value="HAD_2"/>
</dbReference>
<comment type="caution">
    <text evidence="5">The sequence shown here is derived from an EMBL/GenBank/DDBJ whole genome shotgun (WGS) entry which is preliminary data.</text>
</comment>
<name>A0A3D8X2Q2_PRIMG</name>
<dbReference type="PRINTS" id="PR00413">
    <property type="entry name" value="HADHALOGNASE"/>
</dbReference>
<reference evidence="5 6" key="1">
    <citation type="journal article" date="2018" name="Appl. Environ. Microbiol.">
        <title>Antimicrobial susceptibility testing and tentative epidemiological cut-off values of five Bacillus species relevant for use as animal feed additives or for plant protection.</title>
        <authorList>
            <person name="Agerso Y."/>
            <person name="Stuer-Lauridsen B."/>
            <person name="Bjerre K."/>
            <person name="Jensen M.G."/>
            <person name="Johansen E."/>
            <person name="Bennedsen M."/>
            <person name="Brockmann E."/>
            <person name="Nielsen B."/>
        </authorList>
    </citation>
    <scope>NUCLEOTIDE SEQUENCE [LARGE SCALE GENOMIC DNA]</scope>
    <source>
        <strain evidence="5 6">CHCC20162</strain>
    </source>
</reference>
<comment type="cofactor">
    <cofactor evidence="1">
        <name>Mg(2+)</name>
        <dbReference type="ChEBI" id="CHEBI:18420"/>
    </cofactor>
</comment>
<dbReference type="PANTHER" id="PTHR46470:SF2">
    <property type="entry name" value="GLYCERALDEHYDE 3-PHOSPHATE PHOSPHATASE"/>
    <property type="match status" value="1"/>
</dbReference>
<dbReference type="GO" id="GO:0016791">
    <property type="term" value="F:phosphatase activity"/>
    <property type="evidence" value="ECO:0007669"/>
    <property type="project" value="TreeGrafter"/>
</dbReference>
<keyword evidence="2" id="KW-0479">Metal-binding</keyword>
<keyword evidence="3" id="KW-0378">Hydrolase</keyword>
<dbReference type="Proteomes" id="UP000256519">
    <property type="component" value="Unassembled WGS sequence"/>
</dbReference>
<keyword evidence="4" id="KW-0460">Magnesium</keyword>
<dbReference type="NCBIfam" id="TIGR01549">
    <property type="entry name" value="HAD-SF-IA-v1"/>
    <property type="match status" value="1"/>
</dbReference>
<accession>A0A3D8X2Q2</accession>
<dbReference type="SFLD" id="SFLDS00003">
    <property type="entry name" value="Haloacid_Dehalogenase"/>
    <property type="match status" value="1"/>
</dbReference>
<evidence type="ECO:0000256" key="1">
    <source>
        <dbReference type="ARBA" id="ARBA00001946"/>
    </source>
</evidence>